<comment type="caution">
    <text evidence="2">The sequence shown here is derived from an EMBL/GenBank/DDBJ whole genome shotgun (WGS) entry which is preliminary data.</text>
</comment>
<organism evidence="2 3">
    <name type="scientific">Chitinimonas lacunae</name>
    <dbReference type="NCBI Taxonomy" id="1963018"/>
    <lineage>
        <taxon>Bacteria</taxon>
        <taxon>Pseudomonadati</taxon>
        <taxon>Pseudomonadota</taxon>
        <taxon>Betaproteobacteria</taxon>
        <taxon>Neisseriales</taxon>
        <taxon>Chitinibacteraceae</taxon>
        <taxon>Chitinimonas</taxon>
    </lineage>
</organism>
<proteinExistence type="predicted"/>
<dbReference type="CDD" id="cd01012">
    <property type="entry name" value="YcaC_related"/>
    <property type="match status" value="1"/>
</dbReference>
<evidence type="ECO:0000313" key="3">
    <source>
        <dbReference type="Proteomes" id="UP001595791"/>
    </source>
</evidence>
<reference evidence="3" key="1">
    <citation type="journal article" date="2019" name="Int. J. Syst. Evol. Microbiol.">
        <title>The Global Catalogue of Microorganisms (GCM) 10K type strain sequencing project: providing services to taxonomists for standard genome sequencing and annotation.</title>
        <authorList>
            <consortium name="The Broad Institute Genomics Platform"/>
            <consortium name="The Broad Institute Genome Sequencing Center for Infectious Disease"/>
            <person name="Wu L."/>
            <person name="Ma J."/>
        </authorList>
    </citation>
    <scope>NUCLEOTIDE SEQUENCE [LARGE SCALE GENOMIC DNA]</scope>
    <source>
        <strain evidence="3">LMG 29894</strain>
    </source>
</reference>
<name>A0ABV8MKN0_9NEIS</name>
<dbReference type="Pfam" id="PF00857">
    <property type="entry name" value="Isochorismatase"/>
    <property type="match status" value="1"/>
</dbReference>
<dbReference type="InterPro" id="IPR036380">
    <property type="entry name" value="Isochorismatase-like_sf"/>
</dbReference>
<dbReference type="PANTHER" id="PTHR14119:SF3">
    <property type="entry name" value="ISOCHORISMATASE DOMAIN-CONTAINING PROTEIN 2"/>
    <property type="match status" value="1"/>
</dbReference>
<gene>
    <name evidence="2" type="ORF">ACFOW7_00530</name>
</gene>
<feature type="domain" description="Isochorismatase-like" evidence="1">
    <location>
        <begin position="8"/>
        <end position="154"/>
    </location>
</feature>
<accession>A0ABV8MKN0</accession>
<dbReference type="Proteomes" id="UP001595791">
    <property type="component" value="Unassembled WGS sequence"/>
</dbReference>
<dbReference type="InterPro" id="IPR016755">
    <property type="entry name" value="UCP019302"/>
</dbReference>
<dbReference type="Gene3D" id="3.40.50.850">
    <property type="entry name" value="Isochorismatase-like"/>
    <property type="match status" value="1"/>
</dbReference>
<dbReference type="InterPro" id="IPR000868">
    <property type="entry name" value="Isochorismatase-like_dom"/>
</dbReference>
<evidence type="ECO:0000313" key="2">
    <source>
        <dbReference type="EMBL" id="MFC4157829.1"/>
    </source>
</evidence>
<dbReference type="InterPro" id="IPR050993">
    <property type="entry name" value="Isochorismatase_domain"/>
</dbReference>
<keyword evidence="3" id="KW-1185">Reference proteome</keyword>
<dbReference type="Pfam" id="PF10084">
    <property type="entry name" value="DUF2322"/>
    <property type="match status" value="1"/>
</dbReference>
<dbReference type="PANTHER" id="PTHR14119">
    <property type="entry name" value="HYDROLASE"/>
    <property type="match status" value="1"/>
</dbReference>
<evidence type="ECO:0000259" key="1">
    <source>
        <dbReference type="Pfam" id="PF00857"/>
    </source>
</evidence>
<dbReference type="EMBL" id="JBHSBU010000001">
    <property type="protein sequence ID" value="MFC4157829.1"/>
    <property type="molecule type" value="Genomic_DNA"/>
</dbReference>
<dbReference type="SUPFAM" id="SSF52499">
    <property type="entry name" value="Isochorismatase-like hydrolases"/>
    <property type="match status" value="1"/>
</dbReference>
<dbReference type="RefSeq" id="WP_378159882.1">
    <property type="nucleotide sequence ID" value="NZ_JBHSBU010000001.1"/>
</dbReference>
<sequence>MLLQAQDSLLLVVDVQEKLVPALNDASQTVAHIKWLLEAARLAAIPVLFSEQYPQGLGSTLPCLRQMAPESPLLSKTAFSCVAAGCLEGTNLPRQVVLCGIEAHVCVLQTALDLLAAGREVFVVADAIDSRSCEDKSLALARLEAAGVTVISREMALFEWLRDAKAPAFREASRQLLQAEPRLSFAEILTTLPRIDHLAALQLWRDGRLDSVIENKPGQQGSLAIYHALHRRFGAITPKAARLGQRLYGEHADDAHLHPGKHPNIDRLFALETMGGGYGVRLISH</sequence>
<protein>
    <submittedName>
        <fullName evidence="2">Isochorismatase family protein</fullName>
    </submittedName>
</protein>